<evidence type="ECO:0000313" key="9">
    <source>
        <dbReference type="Proteomes" id="UP001219518"/>
    </source>
</evidence>
<keyword evidence="4" id="KW-0862">Zinc</keyword>
<dbReference type="GO" id="GO:0046983">
    <property type="term" value="F:protein dimerization activity"/>
    <property type="evidence" value="ECO:0007669"/>
    <property type="project" value="InterPro"/>
</dbReference>
<keyword evidence="2" id="KW-0479">Metal-binding</keyword>
<gene>
    <name evidence="8" type="ORF">KUF71_004402</name>
</gene>
<dbReference type="SUPFAM" id="SSF53098">
    <property type="entry name" value="Ribonuclease H-like"/>
    <property type="match status" value="1"/>
</dbReference>
<reference evidence="8" key="1">
    <citation type="submission" date="2021-07" db="EMBL/GenBank/DDBJ databases">
        <authorList>
            <person name="Catto M.A."/>
            <person name="Jacobson A."/>
            <person name="Kennedy G."/>
            <person name="Labadie P."/>
            <person name="Hunt B.G."/>
            <person name="Srinivasan R."/>
        </authorList>
    </citation>
    <scope>NUCLEOTIDE SEQUENCE</scope>
    <source>
        <strain evidence="8">PL_HMW_Pooled</strain>
        <tissue evidence="8">Head</tissue>
    </source>
</reference>
<dbReference type="PANTHER" id="PTHR46481:SF10">
    <property type="entry name" value="ZINC FINGER BED DOMAIN-CONTAINING PROTEIN 39"/>
    <property type="match status" value="1"/>
</dbReference>
<keyword evidence="3" id="KW-0863">Zinc-finger</keyword>
<reference evidence="8" key="2">
    <citation type="journal article" date="2023" name="BMC Genomics">
        <title>Pest status, molecular evolution, and epigenetic factors derived from the genome assembly of Frankliniella fusca, a thysanopteran phytovirus vector.</title>
        <authorList>
            <person name="Catto M.A."/>
            <person name="Labadie P.E."/>
            <person name="Jacobson A.L."/>
            <person name="Kennedy G.G."/>
            <person name="Srinivasan R."/>
            <person name="Hunt B.G."/>
        </authorList>
    </citation>
    <scope>NUCLEOTIDE SEQUENCE</scope>
    <source>
        <strain evidence="8">PL_HMW_Pooled</strain>
    </source>
</reference>
<feature type="domain" description="HAT C-terminal dimerisation" evidence="7">
    <location>
        <begin position="545"/>
        <end position="623"/>
    </location>
</feature>
<dbReference type="GO" id="GO:0005634">
    <property type="term" value="C:nucleus"/>
    <property type="evidence" value="ECO:0007669"/>
    <property type="project" value="UniProtKB-SubCell"/>
</dbReference>
<name>A0AAE1H0L0_9NEOP</name>
<dbReference type="InterPro" id="IPR012337">
    <property type="entry name" value="RNaseH-like_sf"/>
</dbReference>
<dbReference type="InterPro" id="IPR052035">
    <property type="entry name" value="ZnF_BED_domain_contain"/>
</dbReference>
<evidence type="ECO:0000313" key="8">
    <source>
        <dbReference type="EMBL" id="KAK3911400.1"/>
    </source>
</evidence>
<keyword evidence="5" id="KW-0539">Nucleus</keyword>
<dbReference type="Proteomes" id="UP001219518">
    <property type="component" value="Unassembled WGS sequence"/>
</dbReference>
<evidence type="ECO:0000256" key="6">
    <source>
        <dbReference type="SAM" id="MobiDB-lite"/>
    </source>
</evidence>
<organism evidence="8 9">
    <name type="scientific">Frankliniella fusca</name>
    <dbReference type="NCBI Taxonomy" id="407009"/>
    <lineage>
        <taxon>Eukaryota</taxon>
        <taxon>Metazoa</taxon>
        <taxon>Ecdysozoa</taxon>
        <taxon>Arthropoda</taxon>
        <taxon>Hexapoda</taxon>
        <taxon>Insecta</taxon>
        <taxon>Pterygota</taxon>
        <taxon>Neoptera</taxon>
        <taxon>Paraneoptera</taxon>
        <taxon>Thysanoptera</taxon>
        <taxon>Terebrantia</taxon>
        <taxon>Thripoidea</taxon>
        <taxon>Thripidae</taxon>
        <taxon>Frankliniella</taxon>
    </lineage>
</organism>
<evidence type="ECO:0000256" key="2">
    <source>
        <dbReference type="ARBA" id="ARBA00022723"/>
    </source>
</evidence>
<feature type="region of interest" description="Disordered" evidence="6">
    <location>
        <begin position="498"/>
        <end position="544"/>
    </location>
</feature>
<accession>A0AAE1H0L0</accession>
<dbReference type="EMBL" id="JAHWGI010000264">
    <property type="protein sequence ID" value="KAK3911400.1"/>
    <property type="molecule type" value="Genomic_DNA"/>
</dbReference>
<protein>
    <submittedName>
        <fullName evidence="8">Transposable element Hobo transposase</fullName>
    </submittedName>
</protein>
<comment type="subcellular location">
    <subcellularLocation>
        <location evidence="1">Nucleus</location>
    </subcellularLocation>
</comment>
<dbReference type="Pfam" id="PF05699">
    <property type="entry name" value="Dimer_Tnp_hAT"/>
    <property type="match status" value="1"/>
</dbReference>
<evidence type="ECO:0000256" key="5">
    <source>
        <dbReference type="ARBA" id="ARBA00023242"/>
    </source>
</evidence>
<dbReference type="PANTHER" id="PTHR46481">
    <property type="entry name" value="ZINC FINGER BED DOMAIN-CONTAINING PROTEIN 4"/>
    <property type="match status" value="1"/>
</dbReference>
<dbReference type="InterPro" id="IPR008906">
    <property type="entry name" value="HATC_C_dom"/>
</dbReference>
<dbReference type="GO" id="GO:0008270">
    <property type="term" value="F:zinc ion binding"/>
    <property type="evidence" value="ECO:0007669"/>
    <property type="project" value="UniProtKB-KW"/>
</dbReference>
<dbReference type="AlphaFoldDB" id="A0AAE1H0L0"/>
<feature type="compositionally biased region" description="Acidic residues" evidence="6">
    <location>
        <begin position="505"/>
        <end position="515"/>
    </location>
</feature>
<evidence type="ECO:0000259" key="7">
    <source>
        <dbReference type="Pfam" id="PF05699"/>
    </source>
</evidence>
<keyword evidence="9" id="KW-1185">Reference proteome</keyword>
<evidence type="ECO:0000256" key="3">
    <source>
        <dbReference type="ARBA" id="ARBA00022771"/>
    </source>
</evidence>
<evidence type="ECO:0000256" key="4">
    <source>
        <dbReference type="ARBA" id="ARBA00022833"/>
    </source>
</evidence>
<evidence type="ECO:0000256" key="1">
    <source>
        <dbReference type="ARBA" id="ARBA00004123"/>
    </source>
</evidence>
<sequence>MAYTFCDMQMLRGAKDEYVVKEFSLYSSQFDGSRGTTIFKPPYADTILSPEQRKRNTYITRHIHGLKWNSGTVPYEHLGDMIQELLRDYNRIYVKGVEKLRLLLGYAPPGVLVYNIERDGCPRLKTLPKLFVSFHGSEHSVFPIHNCAELNAKRIGLCVPYYELRRKVLEAASPHTTDLLVDYEEVVRAVRATRPGLVVRGVNLAALKDKLQVPQSQYHSKYSSMVQSVIVHKKQVLAVLEAIDQQPLADRLKLRHQDPEATTAATDFIALLSRLEKTGNVAAGDLTTLLKHLQTKITDPPEVSLMKSGVSDILLLMEVLVVIKEAKEMVTYLKASGLASTLSKKVLQEVETRWNSLHTMLVSVLEMYDEIFTVLSNQARGQLPRLRKIDRGILQWLTVFLSEFKEETKRLEGNSTGHPTMPYILLVSTGLRDHSQPALDDCQHLAIIKERCLQFLHSKFVPSMKAKIATFLWPDYKELTMLSRQEKDEVIAKVRSIISERDADGEPGADAEDVDAPPPPKAPRQDDKYRKYRQAQSNPDVPQDEVTQYLEMGATTPAEELLQFWKLLDRPGGLPKLSQLTRRELGKLATAAPSERVWSKTGFILNNRRNRLSPSHLNSIIFLGSFLKNMKK</sequence>
<proteinExistence type="predicted"/>
<comment type="caution">
    <text evidence="8">The sequence shown here is derived from an EMBL/GenBank/DDBJ whole genome shotgun (WGS) entry which is preliminary data.</text>
</comment>